<feature type="domain" description="Helix-turn-helix" evidence="1">
    <location>
        <begin position="69"/>
        <end position="115"/>
    </location>
</feature>
<keyword evidence="2" id="KW-0238">DNA-binding</keyword>
<reference evidence="2 3" key="1">
    <citation type="submission" date="2019-01" db="EMBL/GenBank/DDBJ databases">
        <title>Ancylomarina salipaludis sp. nov., isolated from a salt marsh.</title>
        <authorList>
            <person name="Yoon J.-H."/>
        </authorList>
    </citation>
    <scope>NUCLEOTIDE SEQUENCE [LARGE SCALE GENOMIC DNA]</scope>
    <source>
        <strain evidence="2 3">SHSM-M15</strain>
    </source>
</reference>
<evidence type="ECO:0000313" key="2">
    <source>
        <dbReference type="EMBL" id="RXQ89484.1"/>
    </source>
</evidence>
<protein>
    <submittedName>
        <fullName evidence="2">DNA-binding protein</fullName>
    </submittedName>
</protein>
<gene>
    <name evidence="2" type="ORF">EO244_14040</name>
</gene>
<organism evidence="2 3">
    <name type="scientific">Ancylomarina salipaludis</name>
    <dbReference type="NCBI Taxonomy" id="2501299"/>
    <lineage>
        <taxon>Bacteria</taxon>
        <taxon>Pseudomonadati</taxon>
        <taxon>Bacteroidota</taxon>
        <taxon>Bacteroidia</taxon>
        <taxon>Marinilabiliales</taxon>
        <taxon>Marinifilaceae</taxon>
        <taxon>Ancylomarina</taxon>
    </lineage>
</organism>
<dbReference type="AlphaFoldDB" id="A0A4Q1JJR9"/>
<comment type="caution">
    <text evidence="2">The sequence shown here is derived from an EMBL/GenBank/DDBJ whole genome shotgun (WGS) entry which is preliminary data.</text>
</comment>
<dbReference type="Proteomes" id="UP000289703">
    <property type="component" value="Unassembled WGS sequence"/>
</dbReference>
<dbReference type="EMBL" id="SAXA01000015">
    <property type="protein sequence ID" value="RXQ89484.1"/>
    <property type="molecule type" value="Genomic_DNA"/>
</dbReference>
<dbReference type="Pfam" id="PF12728">
    <property type="entry name" value="HTH_17"/>
    <property type="match status" value="1"/>
</dbReference>
<evidence type="ECO:0000313" key="3">
    <source>
        <dbReference type="Proteomes" id="UP000289703"/>
    </source>
</evidence>
<dbReference type="RefSeq" id="WP_129255320.1">
    <property type="nucleotide sequence ID" value="NZ_SAXA01000015.1"/>
</dbReference>
<dbReference type="InterPro" id="IPR041657">
    <property type="entry name" value="HTH_17"/>
</dbReference>
<dbReference type="GO" id="GO:0003677">
    <property type="term" value="F:DNA binding"/>
    <property type="evidence" value="ECO:0007669"/>
    <property type="project" value="UniProtKB-KW"/>
</dbReference>
<evidence type="ECO:0000259" key="1">
    <source>
        <dbReference type="Pfam" id="PF12728"/>
    </source>
</evidence>
<sequence length="118" mass="13510">MSSNIQIMRICQFCGKEFLAKTTVTKHCSDPCRKRAYKARKKNEKIEASNKATNELKQKPLIDIQHKEYLSLKETCFLLGISRTSLWRVIKEGNLNVGKIGGKIIIPKSSIKELFLQI</sequence>
<name>A0A4Q1JJR9_9BACT</name>
<accession>A0A4Q1JJR9</accession>
<dbReference type="OrthoDB" id="1003442at2"/>
<proteinExistence type="predicted"/>
<keyword evidence="3" id="KW-1185">Reference proteome</keyword>